<dbReference type="RefSeq" id="XP_004336698.1">
    <property type="nucleotide sequence ID" value="XM_004336650.1"/>
</dbReference>
<keyword evidence="2" id="KW-1185">Reference proteome</keyword>
<dbReference type="Pfam" id="PF04430">
    <property type="entry name" value="DUF498"/>
    <property type="match status" value="1"/>
</dbReference>
<evidence type="ECO:0000313" key="2">
    <source>
        <dbReference type="Proteomes" id="UP000011083"/>
    </source>
</evidence>
<gene>
    <name evidence="1" type="ORF">ACA1_125790</name>
</gene>
<dbReference type="PANTHER" id="PTHR21192">
    <property type="entry name" value="NUCLEAR PROTEIN E3-3"/>
    <property type="match status" value="1"/>
</dbReference>
<dbReference type="Proteomes" id="UP000011083">
    <property type="component" value="Unassembled WGS sequence"/>
</dbReference>
<dbReference type="PANTHER" id="PTHR21192:SF2">
    <property type="entry name" value="NADH DEHYDROGENASE [UBIQUINONE] 1 ALPHA SUBCOMPLEX ASSEMBLY FACTOR 3"/>
    <property type="match status" value="1"/>
</dbReference>
<proteinExistence type="predicted"/>
<organism evidence="1 2">
    <name type="scientific">Acanthamoeba castellanii (strain ATCC 30010 / Neff)</name>
    <dbReference type="NCBI Taxonomy" id="1257118"/>
    <lineage>
        <taxon>Eukaryota</taxon>
        <taxon>Amoebozoa</taxon>
        <taxon>Discosea</taxon>
        <taxon>Longamoebia</taxon>
        <taxon>Centramoebida</taxon>
        <taxon>Acanthamoebidae</taxon>
        <taxon>Acanthamoeba</taxon>
    </lineage>
</organism>
<dbReference type="AlphaFoldDB" id="L8GNY7"/>
<dbReference type="OMA" id="VGCGARI"/>
<dbReference type="VEuPathDB" id="AmoebaDB:ACA1_125790"/>
<sequence length="115" mass="12778">MVDGYSGSRFSINGVLLPGPLFLLPTLPLAWNVTSLDELSPESLALAYAIRPRVSILILGCGQRIKMINPQLRDFFRQKGISIEALDTWNAVATWNILNQEDRAVAAALMPFDYE</sequence>
<accession>L8GNY7</accession>
<protein>
    <submittedName>
        <fullName evidence="1">Nuclear protein E33 isoform a isoform 3, putative</fullName>
    </submittedName>
</protein>
<dbReference type="SUPFAM" id="SSF64076">
    <property type="entry name" value="MTH938-like"/>
    <property type="match status" value="1"/>
</dbReference>
<dbReference type="OrthoDB" id="20681at2759"/>
<dbReference type="GO" id="GO:0005743">
    <property type="term" value="C:mitochondrial inner membrane"/>
    <property type="evidence" value="ECO:0007669"/>
    <property type="project" value="TreeGrafter"/>
</dbReference>
<dbReference type="InterPro" id="IPR036748">
    <property type="entry name" value="MTH938-like_sf"/>
</dbReference>
<reference evidence="1 2" key="1">
    <citation type="journal article" date="2013" name="Genome Biol.">
        <title>Genome of Acanthamoeba castellanii highlights extensive lateral gene transfer and early evolution of tyrosine kinase signaling.</title>
        <authorList>
            <person name="Clarke M."/>
            <person name="Lohan A.J."/>
            <person name="Liu B."/>
            <person name="Lagkouvardos I."/>
            <person name="Roy S."/>
            <person name="Zafar N."/>
            <person name="Bertelli C."/>
            <person name="Schilde C."/>
            <person name="Kianianmomeni A."/>
            <person name="Burglin T.R."/>
            <person name="Frech C."/>
            <person name="Turcotte B."/>
            <person name="Kopec K.O."/>
            <person name="Synnott J.M."/>
            <person name="Choo C."/>
            <person name="Paponov I."/>
            <person name="Finkler A."/>
            <person name="Soon Heng Tan C."/>
            <person name="Hutchins A.P."/>
            <person name="Weinmeier T."/>
            <person name="Rattei T."/>
            <person name="Chu J.S."/>
            <person name="Gimenez G."/>
            <person name="Irimia M."/>
            <person name="Rigden D.J."/>
            <person name="Fitzpatrick D.A."/>
            <person name="Lorenzo-Morales J."/>
            <person name="Bateman A."/>
            <person name="Chiu C.H."/>
            <person name="Tang P."/>
            <person name="Hegemann P."/>
            <person name="Fromm H."/>
            <person name="Raoult D."/>
            <person name="Greub G."/>
            <person name="Miranda-Saavedra D."/>
            <person name="Chen N."/>
            <person name="Nash P."/>
            <person name="Ginger M.L."/>
            <person name="Horn M."/>
            <person name="Schaap P."/>
            <person name="Caler L."/>
            <person name="Loftus B."/>
        </authorList>
    </citation>
    <scope>NUCLEOTIDE SEQUENCE [LARGE SCALE GENOMIC DNA]</scope>
    <source>
        <strain evidence="1 2">Neff</strain>
    </source>
</reference>
<dbReference type="STRING" id="1257118.L8GNY7"/>
<dbReference type="Gene3D" id="3.40.1230.10">
    <property type="entry name" value="MTH938-like"/>
    <property type="match status" value="1"/>
</dbReference>
<dbReference type="InterPro" id="IPR007523">
    <property type="entry name" value="NDUFAF3/AAMDC"/>
</dbReference>
<evidence type="ECO:0000313" key="1">
    <source>
        <dbReference type="EMBL" id="ELR14685.1"/>
    </source>
</evidence>
<dbReference type="EMBL" id="KB008047">
    <property type="protein sequence ID" value="ELR14685.1"/>
    <property type="molecule type" value="Genomic_DNA"/>
</dbReference>
<dbReference type="GO" id="GO:0032981">
    <property type="term" value="P:mitochondrial respiratory chain complex I assembly"/>
    <property type="evidence" value="ECO:0007669"/>
    <property type="project" value="TreeGrafter"/>
</dbReference>
<name>L8GNY7_ACACF</name>
<dbReference type="GeneID" id="14915274"/>
<dbReference type="KEGG" id="acan:ACA1_125790"/>